<protein>
    <submittedName>
        <fullName evidence="2">Uncharacterized protein</fullName>
    </submittedName>
</protein>
<accession>A0A914DIL4</accession>
<dbReference type="Proteomes" id="UP000887540">
    <property type="component" value="Unplaced"/>
</dbReference>
<dbReference type="AlphaFoldDB" id="A0A914DIL4"/>
<sequence>KNLKLKNDGFFDGIDKDDWDLIYGGRGGGRKKRSDLETDVSGFYGNGYCDPIKFRCSYKKK</sequence>
<dbReference type="WBParaSite" id="ACRNAN_scaffold28472.g15931.t1">
    <property type="protein sequence ID" value="ACRNAN_scaffold28472.g15931.t1"/>
    <property type="gene ID" value="ACRNAN_scaffold28472.g15931"/>
</dbReference>
<reference evidence="2" key="1">
    <citation type="submission" date="2022-11" db="UniProtKB">
        <authorList>
            <consortium name="WormBaseParasite"/>
        </authorList>
    </citation>
    <scope>IDENTIFICATION</scope>
</reference>
<proteinExistence type="predicted"/>
<evidence type="ECO:0000313" key="2">
    <source>
        <dbReference type="WBParaSite" id="ACRNAN_scaffold28472.g15931.t1"/>
    </source>
</evidence>
<evidence type="ECO:0000313" key="1">
    <source>
        <dbReference type="Proteomes" id="UP000887540"/>
    </source>
</evidence>
<keyword evidence="1" id="KW-1185">Reference proteome</keyword>
<name>A0A914DIL4_9BILA</name>
<organism evidence="1 2">
    <name type="scientific">Acrobeloides nanus</name>
    <dbReference type="NCBI Taxonomy" id="290746"/>
    <lineage>
        <taxon>Eukaryota</taxon>
        <taxon>Metazoa</taxon>
        <taxon>Ecdysozoa</taxon>
        <taxon>Nematoda</taxon>
        <taxon>Chromadorea</taxon>
        <taxon>Rhabditida</taxon>
        <taxon>Tylenchina</taxon>
        <taxon>Cephalobomorpha</taxon>
        <taxon>Cephaloboidea</taxon>
        <taxon>Cephalobidae</taxon>
        <taxon>Acrobeloides</taxon>
    </lineage>
</organism>